<dbReference type="PANTHER" id="PTHR46009">
    <property type="entry name" value="VACUOLAR PROTEIN SORTING-ASSOCIATED PROTEIN VTA1 HOMOLOG"/>
    <property type="match status" value="1"/>
</dbReference>
<proteinExistence type="inferred from homology"/>
<comment type="catalytic activity">
    <reaction evidence="13">
        <text>[(1-&gt;3)-beta-D-glucosyl](n) + UDP-alpha-D-glucose = [(1-&gt;3)-beta-D-glucosyl](n+1) + UDP + H(+)</text>
        <dbReference type="Rhea" id="RHEA:21476"/>
        <dbReference type="Rhea" id="RHEA-COMP:11146"/>
        <dbReference type="Rhea" id="RHEA-COMP:14303"/>
        <dbReference type="ChEBI" id="CHEBI:15378"/>
        <dbReference type="ChEBI" id="CHEBI:37671"/>
        <dbReference type="ChEBI" id="CHEBI:58223"/>
        <dbReference type="ChEBI" id="CHEBI:58885"/>
        <dbReference type="EC" id="2.4.1.34"/>
    </reaction>
</comment>
<keyword evidence="16" id="KW-1185">Reference proteome</keyword>
<feature type="domain" description="Vta1/callose synthase N-terminal" evidence="14">
    <location>
        <begin position="25"/>
        <end position="151"/>
    </location>
</feature>
<evidence type="ECO:0000256" key="2">
    <source>
        <dbReference type="ARBA" id="ARBA00009040"/>
    </source>
</evidence>
<keyword evidence="10" id="KW-0472">Membrane</keyword>
<dbReference type="AlphaFoldDB" id="A0ABC8LBB8"/>
<evidence type="ECO:0000256" key="9">
    <source>
        <dbReference type="ARBA" id="ARBA00022989"/>
    </source>
</evidence>
<comment type="caution">
    <text evidence="15">The sequence shown here is derived from an EMBL/GenBank/DDBJ whole genome shotgun (WGS) entry which is preliminary data.</text>
</comment>
<evidence type="ECO:0000256" key="4">
    <source>
        <dbReference type="ARBA" id="ARBA00022475"/>
    </source>
</evidence>
<evidence type="ECO:0000256" key="8">
    <source>
        <dbReference type="ARBA" id="ARBA00022960"/>
    </source>
</evidence>
<protein>
    <recommendedName>
        <fullName evidence="12">1,3-beta-glucan synthase</fullName>
        <ecNumber evidence="3">2.4.1.34</ecNumber>
    </recommendedName>
    <alternativeName>
        <fullName evidence="12">1,3-beta-glucan synthase</fullName>
    </alternativeName>
</protein>
<keyword evidence="6" id="KW-0808">Transferase</keyword>
<evidence type="ECO:0000256" key="11">
    <source>
        <dbReference type="ARBA" id="ARBA00023316"/>
    </source>
</evidence>
<comment type="similarity">
    <text evidence="2">Belongs to the glycosyltransferase 48 family.</text>
</comment>
<dbReference type="InterPro" id="IPR039431">
    <property type="entry name" value="Vta1/CALS_N"/>
</dbReference>
<evidence type="ECO:0000259" key="14">
    <source>
        <dbReference type="Pfam" id="PF04652"/>
    </source>
</evidence>
<evidence type="ECO:0000256" key="6">
    <source>
        <dbReference type="ARBA" id="ARBA00022679"/>
    </source>
</evidence>
<evidence type="ECO:0000256" key="13">
    <source>
        <dbReference type="ARBA" id="ARBA00047777"/>
    </source>
</evidence>
<dbReference type="InterPro" id="IPR023175">
    <property type="entry name" value="Vta1/CALS_N_sf"/>
</dbReference>
<keyword evidence="5" id="KW-0328">Glycosyltransferase</keyword>
<name>A0ABC8LBB8_ERUVS</name>
<evidence type="ECO:0000256" key="3">
    <source>
        <dbReference type="ARBA" id="ARBA00012589"/>
    </source>
</evidence>
<dbReference type="GO" id="GO:0005886">
    <property type="term" value="C:plasma membrane"/>
    <property type="evidence" value="ECO:0007669"/>
    <property type="project" value="UniProtKB-SubCell"/>
</dbReference>
<evidence type="ECO:0000256" key="5">
    <source>
        <dbReference type="ARBA" id="ARBA00022676"/>
    </source>
</evidence>
<keyword evidence="8" id="KW-0133">Cell shape</keyword>
<evidence type="ECO:0000313" key="16">
    <source>
        <dbReference type="Proteomes" id="UP001642260"/>
    </source>
</evidence>
<keyword evidence="4" id="KW-1003">Cell membrane</keyword>
<keyword evidence="9" id="KW-1133">Transmembrane helix</keyword>
<dbReference type="GO" id="GO:0003843">
    <property type="term" value="F:1,3-beta-D-glucan synthase activity"/>
    <property type="evidence" value="ECO:0007669"/>
    <property type="project" value="UniProtKB-EC"/>
</dbReference>
<dbReference type="FunFam" id="1.25.40.270:FF:000002">
    <property type="entry name" value="callose synthase 3"/>
    <property type="match status" value="1"/>
</dbReference>
<dbReference type="InterPro" id="IPR044538">
    <property type="entry name" value="Vta1-like"/>
</dbReference>
<dbReference type="Pfam" id="PF04652">
    <property type="entry name" value="Vta1"/>
    <property type="match status" value="1"/>
</dbReference>
<evidence type="ECO:0000256" key="10">
    <source>
        <dbReference type="ARBA" id="ARBA00023136"/>
    </source>
</evidence>
<dbReference type="GO" id="GO:0071555">
    <property type="term" value="P:cell wall organization"/>
    <property type="evidence" value="ECO:0007669"/>
    <property type="project" value="UniProtKB-KW"/>
</dbReference>
<organism evidence="15 16">
    <name type="scientific">Eruca vesicaria subsp. sativa</name>
    <name type="common">Garden rocket</name>
    <name type="synonym">Eruca sativa</name>
    <dbReference type="NCBI Taxonomy" id="29727"/>
    <lineage>
        <taxon>Eukaryota</taxon>
        <taxon>Viridiplantae</taxon>
        <taxon>Streptophyta</taxon>
        <taxon>Embryophyta</taxon>
        <taxon>Tracheophyta</taxon>
        <taxon>Spermatophyta</taxon>
        <taxon>Magnoliopsida</taxon>
        <taxon>eudicotyledons</taxon>
        <taxon>Gunneridae</taxon>
        <taxon>Pentapetalae</taxon>
        <taxon>rosids</taxon>
        <taxon>malvids</taxon>
        <taxon>Brassicales</taxon>
        <taxon>Brassicaceae</taxon>
        <taxon>Brassiceae</taxon>
        <taxon>Eruca</taxon>
    </lineage>
</organism>
<reference evidence="15 16" key="1">
    <citation type="submission" date="2022-03" db="EMBL/GenBank/DDBJ databases">
        <authorList>
            <person name="Macdonald S."/>
            <person name="Ahmed S."/>
            <person name="Newling K."/>
        </authorList>
    </citation>
    <scope>NUCLEOTIDE SEQUENCE [LARGE SCALE GENOMIC DNA]</scope>
</reference>
<comment type="subcellular location">
    <subcellularLocation>
        <location evidence="1">Cell membrane</location>
        <topology evidence="1">Multi-pass membrane protein</topology>
    </subcellularLocation>
</comment>
<gene>
    <name evidence="15" type="ORF">ERUC_LOCUS33333</name>
</gene>
<keyword evidence="7" id="KW-0812">Transmembrane</keyword>
<dbReference type="PANTHER" id="PTHR46009:SF1">
    <property type="entry name" value="VACUOLAR PROTEIN SORTING-ASSOCIATED PROTEIN VTA1 HOMOLOG"/>
    <property type="match status" value="1"/>
</dbReference>
<evidence type="ECO:0000256" key="12">
    <source>
        <dbReference type="ARBA" id="ARBA00032165"/>
    </source>
</evidence>
<keyword evidence="11" id="KW-0961">Cell wall biogenesis/degradation</keyword>
<dbReference type="EMBL" id="CAKOAT010497376">
    <property type="protein sequence ID" value="CAH8380850.1"/>
    <property type="molecule type" value="Genomic_DNA"/>
</dbReference>
<evidence type="ECO:0000256" key="1">
    <source>
        <dbReference type="ARBA" id="ARBA00004651"/>
    </source>
</evidence>
<sequence length="286" mass="32625">MSQTAGNMGMVNLDSEVVPSSLVEIAPILRVANEVEASNPRVAYLCRFYAFEKACKIDPTSWHRGVRQFKTALLQRLEHDQDSTALAGMKKGSDASEMQSFYLHYNKTYIQPLLDAADKADPTQLKKAYQTDDVLLEVLKSLNKTDDVEVADEVLEAHKKINERIHALCALDDDDDIFEEFPSIELTGFGISKLKVENVDQTSSIEKENKDSTIKEGNKQLLEQLRMTNAQIQQFLDIQSKTYAMKEIGEENRILLLDLDSIQNPHIRSYMEGEQTRILQKRNYQY</sequence>
<dbReference type="GO" id="GO:0008360">
    <property type="term" value="P:regulation of cell shape"/>
    <property type="evidence" value="ECO:0007669"/>
    <property type="project" value="UniProtKB-KW"/>
</dbReference>
<evidence type="ECO:0000256" key="7">
    <source>
        <dbReference type="ARBA" id="ARBA00022692"/>
    </source>
</evidence>
<dbReference type="Proteomes" id="UP001642260">
    <property type="component" value="Unassembled WGS sequence"/>
</dbReference>
<dbReference type="Gene3D" id="1.25.40.270">
    <property type="entry name" value="Vacuolar protein sorting-associated protein vta1"/>
    <property type="match status" value="1"/>
</dbReference>
<accession>A0ABC8LBB8</accession>
<evidence type="ECO:0000313" key="15">
    <source>
        <dbReference type="EMBL" id="CAH8380850.1"/>
    </source>
</evidence>
<dbReference type="EC" id="2.4.1.34" evidence="3"/>